<dbReference type="RefSeq" id="YP_008992059.1">
    <property type="nucleotide sequence ID" value="NC_018087.3"/>
</dbReference>
<evidence type="ECO:0000313" key="2">
    <source>
        <dbReference type="EMBL" id="AHE63453.1"/>
    </source>
</evidence>
<keyword evidence="3" id="KW-1185">Reference proteome</keyword>
<keyword evidence="1" id="KW-0812">Transmembrane</keyword>
<reference evidence="2 3" key="1">
    <citation type="journal article" date="2012" name="BMC Microbiol.">
        <title>Isolation and characterization of ZZ1, a novel lytic phage that infects Acinetobacter baumannii clinical isolates.</title>
        <authorList>
            <person name="Jin J."/>
            <person name="Li Z.J."/>
            <person name="Wang S.W."/>
            <person name="Wang S.M."/>
            <person name="Huang D.H."/>
            <person name="Li Y.H."/>
            <person name="Ma Y.Y."/>
            <person name="Wang J."/>
            <person name="Liu F."/>
            <person name="Chen X.D."/>
            <person name="Li G.X."/>
            <person name="Wang X.T."/>
            <person name="Wang Z.Q."/>
            <person name="Zhao G.Q."/>
        </authorList>
    </citation>
    <scope>NUCLEOTIDE SEQUENCE [LARGE SCALE GENOMIC DNA]</scope>
</reference>
<keyword evidence="1" id="KW-0472">Membrane</keyword>
<dbReference type="EMBL" id="HQ698922">
    <property type="protein sequence ID" value="AHE63453.1"/>
    <property type="molecule type" value="Genomic_DNA"/>
</dbReference>
<accession>W0AYS6</accession>
<sequence length="34" mass="3654">MSGKKFPPIDFWLTALLPLASLALGFFIGGKIFG</sequence>
<organism evidence="2 3">
    <name type="scientific">Acinetobacter phage ZZ1</name>
    <dbReference type="NCBI Taxonomy" id="1049283"/>
    <lineage>
        <taxon>Viruses</taxon>
        <taxon>Duplodnaviria</taxon>
        <taxon>Heunggongvirae</taxon>
        <taxon>Uroviricota</taxon>
        <taxon>Caudoviricetes</taxon>
        <taxon>Pantevenvirales</taxon>
        <taxon>Straboviridae</taxon>
        <taxon>Twarogvirinae</taxon>
        <taxon>Zedzedvirus</taxon>
        <taxon>Zedzedvirus zz1</taxon>
    </lineage>
</organism>
<name>W0AYS6_9CAUD</name>
<dbReference type="GeneID" id="18114131"/>
<feature type="transmembrane region" description="Helical" evidence="1">
    <location>
        <begin position="12"/>
        <end position="33"/>
    </location>
</feature>
<dbReference type="Proteomes" id="UP000204195">
    <property type="component" value="Segment"/>
</dbReference>
<gene>
    <name evidence="2" type="ORF">ZZ1p0113</name>
</gene>
<dbReference type="KEGG" id="vg:18114131"/>
<keyword evidence="1" id="KW-1133">Transmembrane helix</keyword>
<evidence type="ECO:0000313" key="3">
    <source>
        <dbReference type="Proteomes" id="UP000204195"/>
    </source>
</evidence>
<protein>
    <submittedName>
        <fullName evidence="2">Uncharacterized protein</fullName>
    </submittedName>
</protein>
<proteinExistence type="predicted"/>
<evidence type="ECO:0000256" key="1">
    <source>
        <dbReference type="SAM" id="Phobius"/>
    </source>
</evidence>